<proteinExistence type="predicted"/>
<dbReference type="EMBL" id="JAAVJI010000026">
    <property type="protein sequence ID" value="NJP03592.1"/>
    <property type="molecule type" value="Genomic_DNA"/>
</dbReference>
<accession>A0ABX0YN60</accession>
<keyword evidence="2" id="KW-1185">Reference proteome</keyword>
<dbReference type="Proteomes" id="UP000746535">
    <property type="component" value="Unassembled WGS sequence"/>
</dbReference>
<organism evidence="1 2">
    <name type="scientific">Pseudomonas quercus</name>
    <dbReference type="NCBI Taxonomy" id="2722792"/>
    <lineage>
        <taxon>Bacteria</taxon>
        <taxon>Pseudomonadati</taxon>
        <taxon>Pseudomonadota</taxon>
        <taxon>Gammaproteobacteria</taxon>
        <taxon>Pseudomonadales</taxon>
        <taxon>Pseudomonadaceae</taxon>
        <taxon>Pseudomonas</taxon>
    </lineage>
</organism>
<evidence type="ECO:0000313" key="2">
    <source>
        <dbReference type="Proteomes" id="UP000746535"/>
    </source>
</evidence>
<gene>
    <name evidence="1" type="ORF">HBH25_22460</name>
</gene>
<name>A0ABX0YN60_9PSED</name>
<reference evidence="1 2" key="1">
    <citation type="submission" date="2020-03" db="EMBL/GenBank/DDBJ databases">
        <authorList>
            <person name="Wang L."/>
            <person name="He N."/>
            <person name="Li Y."/>
            <person name="Fang Y."/>
            <person name="Zhang F."/>
        </authorList>
    </citation>
    <scope>NUCLEOTIDE SEQUENCE [LARGE SCALE GENOMIC DNA]</scope>
    <source>
        <strain evidence="2">hsmgli-8</strain>
    </source>
</reference>
<comment type="caution">
    <text evidence="1">The sequence shown here is derived from an EMBL/GenBank/DDBJ whole genome shotgun (WGS) entry which is preliminary data.</text>
</comment>
<protein>
    <submittedName>
        <fullName evidence="1">Uncharacterized protein</fullName>
    </submittedName>
</protein>
<evidence type="ECO:0000313" key="1">
    <source>
        <dbReference type="EMBL" id="NJP03592.1"/>
    </source>
</evidence>
<sequence>MTHDEAMDEDTVVTRQAAERECRSHGCSVEEMHCELGDQSEYKAKDVLLWLGY</sequence>
<dbReference type="RefSeq" id="WP_168086166.1">
    <property type="nucleotide sequence ID" value="NZ_JAAVJI010000026.1"/>
</dbReference>